<comment type="caution">
    <text evidence="1">The sequence shown here is derived from an EMBL/GenBank/DDBJ whole genome shotgun (WGS) entry which is preliminary data.</text>
</comment>
<dbReference type="RefSeq" id="WP_191704408.1">
    <property type="nucleotide sequence ID" value="NZ_JACSPW010000011.1"/>
</dbReference>
<organism evidence="1 2">
    <name type="scientific">Solibacillus merdavium</name>
    <dbReference type="NCBI Taxonomy" id="2762218"/>
    <lineage>
        <taxon>Bacteria</taxon>
        <taxon>Bacillati</taxon>
        <taxon>Bacillota</taxon>
        <taxon>Bacilli</taxon>
        <taxon>Bacillales</taxon>
        <taxon>Caryophanaceae</taxon>
        <taxon>Solibacillus</taxon>
    </lineage>
</organism>
<evidence type="ECO:0000313" key="1">
    <source>
        <dbReference type="EMBL" id="MBD8033892.1"/>
    </source>
</evidence>
<proteinExistence type="predicted"/>
<accession>A0ABR8XPM5</accession>
<evidence type="ECO:0000313" key="2">
    <source>
        <dbReference type="Proteomes" id="UP000600565"/>
    </source>
</evidence>
<keyword evidence="2" id="KW-1185">Reference proteome</keyword>
<reference evidence="1 2" key="1">
    <citation type="submission" date="2020-08" db="EMBL/GenBank/DDBJ databases">
        <title>A Genomic Blueprint of the Chicken Gut Microbiome.</title>
        <authorList>
            <person name="Gilroy R."/>
            <person name="Ravi A."/>
            <person name="Getino M."/>
            <person name="Pursley I."/>
            <person name="Horton D.L."/>
            <person name="Alikhan N.-F."/>
            <person name="Baker D."/>
            <person name="Gharbi K."/>
            <person name="Hall N."/>
            <person name="Watson M."/>
            <person name="Adriaenssens E.M."/>
            <person name="Foster-Nyarko E."/>
            <person name="Jarju S."/>
            <person name="Secka A."/>
            <person name="Antonio M."/>
            <person name="Oren A."/>
            <person name="Chaudhuri R."/>
            <person name="La Ragione R.M."/>
            <person name="Hildebrand F."/>
            <person name="Pallen M.J."/>
        </authorList>
    </citation>
    <scope>NUCLEOTIDE SEQUENCE [LARGE SCALE GENOMIC DNA]</scope>
    <source>
        <strain evidence="1 2">Sa1YVA6</strain>
    </source>
</reference>
<dbReference type="Proteomes" id="UP000600565">
    <property type="component" value="Unassembled WGS sequence"/>
</dbReference>
<protein>
    <submittedName>
        <fullName evidence="1">Uncharacterized protein</fullName>
    </submittedName>
</protein>
<dbReference type="EMBL" id="JACSPW010000011">
    <property type="protein sequence ID" value="MBD8033892.1"/>
    <property type="molecule type" value="Genomic_DNA"/>
</dbReference>
<gene>
    <name evidence="1" type="ORF">H9632_12550</name>
</gene>
<name>A0ABR8XPM5_9BACL</name>
<sequence length="140" mass="16013">MVHIGDWKLAVDVEKTKTAFEFNSYRCMSKECHNFVEVCEKHLEHIVLDFAKELGIDLSKPSQLESHQVNDNTAIMYSGKYHIIGEIVEGEVDGWDIIIGEYCFSLTDEMDHVPIIMDGPIIEISFEVVLPWVIESNILV</sequence>